<dbReference type="RefSeq" id="WP_187357974.1">
    <property type="nucleotide sequence ID" value="NZ_CAAHFG010000005.1"/>
</dbReference>
<accession>A0A6C2UCC9</accession>
<dbReference type="Gene3D" id="1.25.40.10">
    <property type="entry name" value="Tetratricopeptide repeat domain"/>
    <property type="match status" value="1"/>
</dbReference>
<dbReference type="AlphaFoldDB" id="A0A6C2UCC9"/>
<dbReference type="SUPFAM" id="SSF48452">
    <property type="entry name" value="TPR-like"/>
    <property type="match status" value="1"/>
</dbReference>
<evidence type="ECO:0000256" key="1">
    <source>
        <dbReference type="SAM" id="MobiDB-lite"/>
    </source>
</evidence>
<sequence length="631" mass="69749">MSLFRGKFGKGRKESTVRAGAKVSRPENPADDPNLIKVFDTYGREMFITREEWRDNILMGNIEKAWNNPDELYGLIVQSLRDEFVEEIVPASEQLHKIDPDPARGATILGIAYMETGQLKKAEQVLLGHLSKHGKNGVVMTNLAKVYSTQGLGEKSLKTLWNALEADPNQDNGVGWYEVIHREQGGDQAGQDALRRIAAIRGSWRAQLWLARSELEKGDLNKALGFYKESLANAGKPVPVDLLKQMSGDLGNSGHLKEIIEWAEPHFDAGIHGIMVGNNLIKANLDLGNLDAARSILNQLYALKRPDWRETLSFWDTELGKARIGDGAPPEEPLGVTMMSIEGPLWMRSGSPFKDLNPVKAEGVPVIGILGSTAIYAQPLEKAVTQLADTTGRLSRALPIALVEQIHFRTDAAAHALIPWAQGQGFALFGKPYADEALREMASGQKLPMDYLVYITVSTVSNPWKLKAQLMRVSDGEMVGAVTAEANQNSPGVGVEEFLSKVRNLIVKWSNVSNVKAPEWYQLPRGAELSDYLLRLEQLLAVNCHNLDFLEGGGLSGEREILDGTLQYCVRNPQNETARMLLTQTLRQMKKARPEIMPEFKEKMESLQNEFPMSGTIGELASTAIAEVFEG</sequence>
<dbReference type="InterPro" id="IPR011990">
    <property type="entry name" value="TPR-like_helical_dom_sf"/>
</dbReference>
<feature type="region of interest" description="Disordered" evidence="1">
    <location>
        <begin position="1"/>
        <end position="30"/>
    </location>
</feature>
<protein>
    <submittedName>
        <fullName evidence="2">Uncharacterized protein</fullName>
    </submittedName>
</protein>
<dbReference type="Proteomes" id="UP000366872">
    <property type="component" value="Unassembled WGS sequence"/>
</dbReference>
<keyword evidence="3" id="KW-1185">Reference proteome</keyword>
<organism evidence="2 3">
    <name type="scientific">Pontiella desulfatans</name>
    <dbReference type="NCBI Taxonomy" id="2750659"/>
    <lineage>
        <taxon>Bacteria</taxon>
        <taxon>Pseudomonadati</taxon>
        <taxon>Kiritimatiellota</taxon>
        <taxon>Kiritimatiellia</taxon>
        <taxon>Kiritimatiellales</taxon>
        <taxon>Pontiellaceae</taxon>
        <taxon>Pontiella</taxon>
    </lineage>
</organism>
<gene>
    <name evidence="2" type="ORF">PDESU_06357</name>
</gene>
<reference evidence="2 3" key="1">
    <citation type="submission" date="2019-04" db="EMBL/GenBank/DDBJ databases">
        <authorList>
            <person name="Van Vliet M D."/>
        </authorList>
    </citation>
    <scope>NUCLEOTIDE SEQUENCE [LARGE SCALE GENOMIC DNA]</scope>
    <source>
        <strain evidence="2 3">F1</strain>
    </source>
</reference>
<evidence type="ECO:0000313" key="3">
    <source>
        <dbReference type="Proteomes" id="UP000366872"/>
    </source>
</evidence>
<dbReference type="EMBL" id="CAAHFG010000005">
    <property type="protein sequence ID" value="VGO17755.1"/>
    <property type="molecule type" value="Genomic_DNA"/>
</dbReference>
<proteinExistence type="predicted"/>
<name>A0A6C2UCC9_PONDE</name>
<evidence type="ECO:0000313" key="2">
    <source>
        <dbReference type="EMBL" id="VGO17755.1"/>
    </source>
</evidence>